<feature type="non-terminal residue" evidence="1">
    <location>
        <position position="1"/>
    </location>
</feature>
<gene>
    <name evidence="1" type="ORF">CR201_G0038729</name>
</gene>
<dbReference type="EMBL" id="NDHI03003532">
    <property type="protein sequence ID" value="PNJ26658.1"/>
    <property type="molecule type" value="Genomic_DNA"/>
</dbReference>
<name>A0A2J8T0W1_PONAB</name>
<comment type="caution">
    <text evidence="1">The sequence shown here is derived from an EMBL/GenBank/DDBJ whole genome shotgun (WGS) entry which is preliminary data.</text>
</comment>
<sequence>LLLAINGVTECFTFAAMSKEEVDRLFPALAML</sequence>
<proteinExistence type="predicted"/>
<protein>
    <submittedName>
        <fullName evidence="1">T0136775 isoform 1</fullName>
    </submittedName>
</protein>
<dbReference type="AlphaFoldDB" id="A0A2J8T0W1"/>
<evidence type="ECO:0000313" key="1">
    <source>
        <dbReference type="EMBL" id="PNJ26658.1"/>
    </source>
</evidence>
<accession>A0A2J8T0W1</accession>
<reference evidence="1" key="1">
    <citation type="submission" date="2017-12" db="EMBL/GenBank/DDBJ databases">
        <title>High-resolution comparative analysis of great ape genomes.</title>
        <authorList>
            <person name="Pollen A."/>
            <person name="Hastie A."/>
            <person name="Hormozdiari F."/>
            <person name="Dougherty M."/>
            <person name="Liu R."/>
            <person name="Chaisson M."/>
            <person name="Hoppe E."/>
            <person name="Hill C."/>
            <person name="Pang A."/>
            <person name="Hillier L."/>
            <person name="Baker C."/>
            <person name="Armstrong J."/>
            <person name="Shendure J."/>
            <person name="Paten B."/>
            <person name="Wilson R."/>
            <person name="Chao H."/>
            <person name="Schneider V."/>
            <person name="Ventura M."/>
            <person name="Kronenberg Z."/>
            <person name="Murali S."/>
            <person name="Gordon D."/>
            <person name="Cantsilieris S."/>
            <person name="Munson K."/>
            <person name="Nelson B."/>
            <person name="Raja A."/>
            <person name="Underwood J."/>
            <person name="Diekhans M."/>
            <person name="Fiddes I."/>
            <person name="Haussler D."/>
            <person name="Eichler E."/>
        </authorList>
    </citation>
    <scope>NUCLEOTIDE SEQUENCE [LARGE SCALE GENOMIC DNA]</scope>
    <source>
        <strain evidence="1">Susie</strain>
    </source>
</reference>
<organism evidence="1">
    <name type="scientific">Pongo abelii</name>
    <name type="common">Sumatran orangutan</name>
    <name type="synonym">Pongo pygmaeus abelii</name>
    <dbReference type="NCBI Taxonomy" id="9601"/>
    <lineage>
        <taxon>Eukaryota</taxon>
        <taxon>Metazoa</taxon>
        <taxon>Chordata</taxon>
        <taxon>Craniata</taxon>
        <taxon>Vertebrata</taxon>
        <taxon>Euteleostomi</taxon>
        <taxon>Mammalia</taxon>
        <taxon>Eutheria</taxon>
        <taxon>Euarchontoglires</taxon>
        <taxon>Primates</taxon>
        <taxon>Haplorrhini</taxon>
        <taxon>Catarrhini</taxon>
        <taxon>Hominidae</taxon>
        <taxon>Pongo</taxon>
    </lineage>
</organism>